<dbReference type="OrthoDB" id="9792162at2"/>
<evidence type="ECO:0000313" key="6">
    <source>
        <dbReference type="Proteomes" id="UP000319498"/>
    </source>
</evidence>
<dbReference type="Proteomes" id="UP000035218">
    <property type="component" value="Unassembled WGS sequence"/>
</dbReference>
<evidence type="ECO:0000259" key="2">
    <source>
        <dbReference type="SMART" id="SM00829"/>
    </source>
</evidence>
<dbReference type="InterPro" id="IPR011032">
    <property type="entry name" value="GroES-like_sf"/>
</dbReference>
<name>A0A837KS74_9BACL</name>
<accession>A0A837KS74</accession>
<reference evidence="4 5" key="1">
    <citation type="submission" date="2015-05" db="EMBL/GenBank/DDBJ databases">
        <title>Genome sequencing project for genomic taxonomy and phylogenomics of Bacillus-like bacteria.</title>
        <authorList>
            <person name="Liu B."/>
            <person name="Wang J."/>
            <person name="Zhu Y."/>
            <person name="Liu G."/>
            <person name="Chen Q."/>
            <person name="Chen Z."/>
            <person name="Lan J."/>
            <person name="Che J."/>
            <person name="Ge C."/>
            <person name="Shi H."/>
            <person name="Pan Z."/>
            <person name="Liu X."/>
        </authorList>
    </citation>
    <scope>NUCLEOTIDE SEQUENCE [LARGE SCALE GENOMIC DNA]</scope>
    <source>
        <strain evidence="4 5">DSM 9885</strain>
    </source>
</reference>
<dbReference type="GeneID" id="87583620"/>
<dbReference type="PANTHER" id="PTHR44154:SF1">
    <property type="entry name" value="QUINONE OXIDOREDUCTASE"/>
    <property type="match status" value="1"/>
</dbReference>
<dbReference type="SUPFAM" id="SSF51735">
    <property type="entry name" value="NAD(P)-binding Rossmann-fold domains"/>
    <property type="match status" value="1"/>
</dbReference>
<dbReference type="RefSeq" id="WP_047067394.1">
    <property type="nucleotide sequence ID" value="NZ_BJOL01000012.1"/>
</dbReference>
<dbReference type="InterPro" id="IPR036291">
    <property type="entry name" value="NAD(P)-bd_dom_sf"/>
</dbReference>
<organism evidence="4 5">
    <name type="scientific">Brevibacillus formosus</name>
    <dbReference type="NCBI Taxonomy" id="54913"/>
    <lineage>
        <taxon>Bacteria</taxon>
        <taxon>Bacillati</taxon>
        <taxon>Bacillota</taxon>
        <taxon>Bacilli</taxon>
        <taxon>Bacillales</taxon>
        <taxon>Paenibacillaceae</taxon>
        <taxon>Brevibacillus</taxon>
    </lineage>
</organism>
<dbReference type="EMBL" id="BJOL01000012">
    <property type="protein sequence ID" value="GED57885.1"/>
    <property type="molecule type" value="Genomic_DNA"/>
</dbReference>
<evidence type="ECO:0000313" key="4">
    <source>
        <dbReference type="EMBL" id="KLI00498.1"/>
    </source>
</evidence>
<dbReference type="SUPFAM" id="SSF50129">
    <property type="entry name" value="GroES-like"/>
    <property type="match status" value="1"/>
</dbReference>
<dbReference type="Gene3D" id="3.40.50.720">
    <property type="entry name" value="NAD(P)-binding Rossmann-like Domain"/>
    <property type="match status" value="1"/>
</dbReference>
<dbReference type="Proteomes" id="UP000319498">
    <property type="component" value="Unassembled WGS sequence"/>
</dbReference>
<evidence type="ECO:0000256" key="1">
    <source>
        <dbReference type="ARBA" id="ARBA00022857"/>
    </source>
</evidence>
<keyword evidence="1" id="KW-0521">NADP</keyword>
<dbReference type="Pfam" id="PF00107">
    <property type="entry name" value="ADH_zinc_N"/>
    <property type="match status" value="1"/>
</dbReference>
<evidence type="ECO:0000313" key="3">
    <source>
        <dbReference type="EMBL" id="GED57885.1"/>
    </source>
</evidence>
<protein>
    <submittedName>
        <fullName evidence="3">NAD(P)H quinone oxidoreductase</fullName>
    </submittedName>
    <submittedName>
        <fullName evidence="4">Zinc-binding dehydrogenase</fullName>
    </submittedName>
</protein>
<dbReference type="Gene3D" id="3.90.180.10">
    <property type="entry name" value="Medium-chain alcohol dehydrogenases, catalytic domain"/>
    <property type="match status" value="1"/>
</dbReference>
<dbReference type="EMBL" id="LDCN01000001">
    <property type="protein sequence ID" value="KLI00498.1"/>
    <property type="molecule type" value="Genomic_DNA"/>
</dbReference>
<dbReference type="InterPro" id="IPR020843">
    <property type="entry name" value="ER"/>
</dbReference>
<dbReference type="AlphaFoldDB" id="A0A837KS74"/>
<evidence type="ECO:0000313" key="5">
    <source>
        <dbReference type="Proteomes" id="UP000035218"/>
    </source>
</evidence>
<feature type="domain" description="Enoyl reductase (ER)" evidence="2">
    <location>
        <begin position="17"/>
        <end position="320"/>
    </location>
</feature>
<dbReference type="InterPro" id="IPR013154">
    <property type="entry name" value="ADH-like_N"/>
</dbReference>
<proteinExistence type="predicted"/>
<gene>
    <name evidence="4" type="ORF">AA984_00885</name>
    <name evidence="3" type="ORF">BFO01nite_20170</name>
</gene>
<dbReference type="InterPro" id="IPR013149">
    <property type="entry name" value="ADH-like_C"/>
</dbReference>
<dbReference type="Pfam" id="PF08240">
    <property type="entry name" value="ADH_N"/>
    <property type="match status" value="1"/>
</dbReference>
<dbReference type="CDD" id="cd05289">
    <property type="entry name" value="MDR_like_2"/>
    <property type="match status" value="1"/>
</dbReference>
<reference evidence="3 6" key="2">
    <citation type="submission" date="2019-06" db="EMBL/GenBank/DDBJ databases">
        <title>Whole genome shotgun sequence of Brevibacillus formosus NBRC 15716.</title>
        <authorList>
            <person name="Hosoyama A."/>
            <person name="Uohara A."/>
            <person name="Ohji S."/>
            <person name="Ichikawa N."/>
        </authorList>
    </citation>
    <scope>NUCLEOTIDE SEQUENCE [LARGE SCALE GENOMIC DNA]</scope>
    <source>
        <strain evidence="3 6">NBRC 15716</strain>
    </source>
</reference>
<dbReference type="InterPro" id="IPR051603">
    <property type="entry name" value="Zinc-ADH_QOR/CCCR"/>
</dbReference>
<dbReference type="PANTHER" id="PTHR44154">
    <property type="entry name" value="QUINONE OXIDOREDUCTASE"/>
    <property type="match status" value="1"/>
</dbReference>
<keyword evidence="6" id="KW-1185">Reference proteome</keyword>
<dbReference type="SMART" id="SM00829">
    <property type="entry name" value="PKS_ER"/>
    <property type="match status" value="1"/>
</dbReference>
<comment type="caution">
    <text evidence="4">The sequence shown here is derived from an EMBL/GenBank/DDBJ whole genome shotgun (WGS) entry which is preliminary data.</text>
</comment>
<dbReference type="GO" id="GO:0016491">
    <property type="term" value="F:oxidoreductase activity"/>
    <property type="evidence" value="ECO:0007669"/>
    <property type="project" value="InterPro"/>
</dbReference>
<sequence>MKKVPDKMKAVVLNRFGGPEELRLQEVDMPKIGSEDVLIRLAYAGVGEWDAFERQGGYAEMLGMNPQFPYILGSEGSGTVVARGEKVSNVDLGDMVYAPGFLNPKGGFYAEYAAVESQYVSRIPEGLTRQEAAVISGVGITALRGLEDILQLQQAESVMIFGASGGVGHMAVQLAKSLGARVFAIASGEDGVAMVKKLGCDAVVNGKGGDIISMAMKFAPDGFDAALFTAAGEAANHALGCIRAGGRVAYPYGIRPELRISSGIKLEGYNGEPDPEIIGRLHRYITRDRLSVHVSHLFALEDASKAHATINSHYLGKICLKLTVAE</sequence>